<proteinExistence type="predicted"/>
<dbReference type="RefSeq" id="WP_274691907.1">
    <property type="nucleotide sequence ID" value="NZ_JAPMOU010000072.1"/>
</dbReference>
<name>A0ABT5UGT4_9GAMM</name>
<evidence type="ECO:0000313" key="4">
    <source>
        <dbReference type="Proteomes" id="UP001528823"/>
    </source>
</evidence>
<feature type="coiled-coil region" evidence="1">
    <location>
        <begin position="19"/>
        <end position="46"/>
    </location>
</feature>
<feature type="compositionally biased region" description="Basic and acidic residues" evidence="2">
    <location>
        <begin position="246"/>
        <end position="256"/>
    </location>
</feature>
<keyword evidence="1" id="KW-0175">Coiled coil</keyword>
<gene>
    <name evidence="3" type="ORF">ORQ98_26940</name>
</gene>
<keyword evidence="4" id="KW-1185">Reference proteome</keyword>
<evidence type="ECO:0000313" key="3">
    <source>
        <dbReference type="EMBL" id="MDE1465603.1"/>
    </source>
</evidence>
<feature type="region of interest" description="Disordered" evidence="2">
    <location>
        <begin position="237"/>
        <end position="256"/>
    </location>
</feature>
<dbReference type="Proteomes" id="UP001528823">
    <property type="component" value="Unassembled WGS sequence"/>
</dbReference>
<accession>A0ABT5UGT4</accession>
<evidence type="ECO:0000256" key="1">
    <source>
        <dbReference type="SAM" id="Coils"/>
    </source>
</evidence>
<reference evidence="3 4" key="1">
    <citation type="submission" date="2022-11" db="EMBL/GenBank/DDBJ databases">
        <title>Spartinivicinus poritis sp. nov., isolated from scleractinian coral Porites lutea.</title>
        <authorList>
            <person name="Zhang G."/>
            <person name="Cai L."/>
            <person name="Wei Q."/>
        </authorList>
    </citation>
    <scope>NUCLEOTIDE SEQUENCE [LARGE SCALE GENOMIC DNA]</scope>
    <source>
        <strain evidence="3 4">A2-2</strain>
    </source>
</reference>
<organism evidence="3 4">
    <name type="scientific">Spartinivicinus poritis</name>
    <dbReference type="NCBI Taxonomy" id="2994640"/>
    <lineage>
        <taxon>Bacteria</taxon>
        <taxon>Pseudomonadati</taxon>
        <taxon>Pseudomonadota</taxon>
        <taxon>Gammaproteobacteria</taxon>
        <taxon>Oceanospirillales</taxon>
        <taxon>Zooshikellaceae</taxon>
        <taxon>Spartinivicinus</taxon>
    </lineage>
</organism>
<sequence length="256" mass="29757">MMTIEQRLADAVQASNQLTEVVQNKINKINQQLQAAEDRFNAFMLEARKERPFYRQSKNQFGNLVDKMLDGFDKSKSFSIDVSLYREIKTDIHWEKRDREEKEILTCMGLKGHQFFQPKIRILRMVWSGYDQEKHNSNIIWPITPANRSVPVTAGCYAKLISGDIRSTWLNGVNHEWGVCGENYDSQPGLYFHAHPYVYSPAGEVLFFWPAVVTGYVPLGRDKPLWGYYPSMHGENPFDTDPVPNMDRESRRSTER</sequence>
<comment type="caution">
    <text evidence="3">The sequence shown here is derived from an EMBL/GenBank/DDBJ whole genome shotgun (WGS) entry which is preliminary data.</text>
</comment>
<evidence type="ECO:0000256" key="2">
    <source>
        <dbReference type="SAM" id="MobiDB-lite"/>
    </source>
</evidence>
<dbReference type="EMBL" id="JAPMOU010000072">
    <property type="protein sequence ID" value="MDE1465603.1"/>
    <property type="molecule type" value="Genomic_DNA"/>
</dbReference>
<protein>
    <submittedName>
        <fullName evidence="3">Uncharacterized protein</fullName>
    </submittedName>
</protein>